<reference evidence="3 4" key="1">
    <citation type="submission" date="2018-05" db="EMBL/GenBank/DDBJ databases">
        <title>Amnibacterium sp. M8JJ-5, whole genome shotgun sequence.</title>
        <authorList>
            <person name="Tuo L."/>
        </authorList>
    </citation>
    <scope>NUCLEOTIDE SEQUENCE [LARGE SCALE GENOMIC DNA]</scope>
    <source>
        <strain evidence="3 4">M8JJ-5</strain>
    </source>
</reference>
<organism evidence="3 4">
    <name type="scientific">Amnibacterium flavum</name>
    <dbReference type="NCBI Taxonomy" id="2173173"/>
    <lineage>
        <taxon>Bacteria</taxon>
        <taxon>Bacillati</taxon>
        <taxon>Actinomycetota</taxon>
        <taxon>Actinomycetes</taxon>
        <taxon>Micrococcales</taxon>
        <taxon>Microbacteriaceae</taxon>
        <taxon>Amnibacterium</taxon>
    </lineage>
</organism>
<protein>
    <submittedName>
        <fullName evidence="3">Uncharacterized protein</fullName>
    </submittedName>
</protein>
<keyword evidence="2" id="KW-0472">Membrane</keyword>
<dbReference type="AlphaFoldDB" id="A0A2V1HWW2"/>
<dbReference type="Proteomes" id="UP000244893">
    <property type="component" value="Unassembled WGS sequence"/>
</dbReference>
<evidence type="ECO:0000313" key="4">
    <source>
        <dbReference type="Proteomes" id="UP000244893"/>
    </source>
</evidence>
<gene>
    <name evidence="3" type="ORF">DDQ50_04200</name>
</gene>
<dbReference type="OrthoDB" id="5147540at2"/>
<feature type="region of interest" description="Disordered" evidence="1">
    <location>
        <begin position="314"/>
        <end position="392"/>
    </location>
</feature>
<feature type="compositionally biased region" description="Low complexity" evidence="1">
    <location>
        <begin position="327"/>
        <end position="372"/>
    </location>
</feature>
<evidence type="ECO:0000256" key="2">
    <source>
        <dbReference type="SAM" id="Phobius"/>
    </source>
</evidence>
<evidence type="ECO:0000313" key="3">
    <source>
        <dbReference type="EMBL" id="PVZ95690.1"/>
    </source>
</evidence>
<keyword evidence="2" id="KW-0812">Transmembrane</keyword>
<keyword evidence="2" id="KW-1133">Transmembrane helix</keyword>
<sequence>MIRPFARAIAAAVIAMILGAGIAVTATALPASAENLGVSANCSTLTVKPNGFASKGEVRVLVDGEVQTEGTDDGWRSFKGSFSGVYTFEPTVAHDYEVQINSFGADSDGRGFAPGTGYDATYTGPTTACAPVDIAAAASNCVSPSRIDKQSINLTFSELRRSVTYLAEVVLNGDVVTHFQFRTAPVVQKTFSGLTAGEKYEIRLTDQSDDSLSARAFVPIAGCADRSTVTLTAGECAPRSGGSSLSAELTGLVDGREYTLAVSQSAGDRSSRAVAGGKDTVVTFADVPAGAYTVTLSDDAAPRVTTSEPVTVAECADGSGAGGAAGPGSSSGTASSGSTTGSVATSHAGRLGGRSTSASQAAGSTETSASAGIVEDGTPAVDTPVGSAPQTDAAEQLPTLAADASSDQTGVQAVWTIGALAAVLLIAGLFLFFGLRRRRA</sequence>
<name>A0A2V1HWW2_9MICO</name>
<evidence type="ECO:0000256" key="1">
    <source>
        <dbReference type="SAM" id="MobiDB-lite"/>
    </source>
</evidence>
<accession>A0A2V1HWW2</accession>
<keyword evidence="4" id="KW-1185">Reference proteome</keyword>
<comment type="caution">
    <text evidence="3">The sequence shown here is derived from an EMBL/GenBank/DDBJ whole genome shotgun (WGS) entry which is preliminary data.</text>
</comment>
<dbReference type="EMBL" id="QEOP01000001">
    <property type="protein sequence ID" value="PVZ95690.1"/>
    <property type="molecule type" value="Genomic_DNA"/>
</dbReference>
<feature type="transmembrane region" description="Helical" evidence="2">
    <location>
        <begin position="413"/>
        <end position="435"/>
    </location>
</feature>
<proteinExistence type="predicted"/>
<dbReference type="RefSeq" id="WP_116755425.1">
    <property type="nucleotide sequence ID" value="NZ_JBHUEX010000001.1"/>
</dbReference>